<dbReference type="Proteomes" id="UP001168821">
    <property type="component" value="Unassembled WGS sequence"/>
</dbReference>
<name>A0AA38IY44_9CUCU</name>
<evidence type="ECO:0000313" key="2">
    <source>
        <dbReference type="Proteomes" id="UP001168821"/>
    </source>
</evidence>
<reference evidence="1" key="1">
    <citation type="journal article" date="2023" name="G3 (Bethesda)">
        <title>Whole genome assemblies of Zophobas morio and Tenebrio molitor.</title>
        <authorList>
            <person name="Kaur S."/>
            <person name="Stinson S.A."/>
            <person name="diCenzo G.C."/>
        </authorList>
    </citation>
    <scope>NUCLEOTIDE SEQUENCE</scope>
    <source>
        <strain evidence="1">QUZm001</strain>
    </source>
</reference>
<keyword evidence="2" id="KW-1185">Reference proteome</keyword>
<dbReference type="AlphaFoldDB" id="A0AA38IY44"/>
<accession>A0AA38IY44</accession>
<evidence type="ECO:0000313" key="1">
    <source>
        <dbReference type="EMBL" id="KAJ3664240.1"/>
    </source>
</evidence>
<dbReference type="EMBL" id="JALNTZ010000002">
    <property type="protein sequence ID" value="KAJ3664240.1"/>
    <property type="molecule type" value="Genomic_DNA"/>
</dbReference>
<organism evidence="1 2">
    <name type="scientific">Zophobas morio</name>
    <dbReference type="NCBI Taxonomy" id="2755281"/>
    <lineage>
        <taxon>Eukaryota</taxon>
        <taxon>Metazoa</taxon>
        <taxon>Ecdysozoa</taxon>
        <taxon>Arthropoda</taxon>
        <taxon>Hexapoda</taxon>
        <taxon>Insecta</taxon>
        <taxon>Pterygota</taxon>
        <taxon>Neoptera</taxon>
        <taxon>Endopterygota</taxon>
        <taxon>Coleoptera</taxon>
        <taxon>Polyphaga</taxon>
        <taxon>Cucujiformia</taxon>
        <taxon>Tenebrionidae</taxon>
        <taxon>Zophobas</taxon>
    </lineage>
</organism>
<proteinExistence type="predicted"/>
<protein>
    <submittedName>
        <fullName evidence="1">Uncharacterized protein</fullName>
    </submittedName>
</protein>
<sequence>MLSLRFLAFPRIMKINRFSRPCYISSAELGPVWLLNCFNSRKNLIKFYTFTCISGAASVADRSSFPDLGRFPLERFSPNNSVSTINSCLRRKALDFGNEPTMRQGDRS</sequence>
<gene>
    <name evidence="1" type="ORF">Zmor_008424</name>
</gene>
<comment type="caution">
    <text evidence="1">The sequence shown here is derived from an EMBL/GenBank/DDBJ whole genome shotgun (WGS) entry which is preliminary data.</text>
</comment>